<evidence type="ECO:0000259" key="1">
    <source>
        <dbReference type="Pfam" id="PF00646"/>
    </source>
</evidence>
<dbReference type="SUPFAM" id="SSF81383">
    <property type="entry name" value="F-box domain"/>
    <property type="match status" value="1"/>
</dbReference>
<dbReference type="EMBL" id="NMUH01000563">
    <property type="protein sequence ID" value="MQL81383.1"/>
    <property type="molecule type" value="Genomic_DNA"/>
</dbReference>
<dbReference type="OrthoDB" id="666837at2759"/>
<protein>
    <recommendedName>
        <fullName evidence="6">F-box domain-containing protein</fullName>
    </recommendedName>
</protein>
<proteinExistence type="predicted"/>
<dbReference type="InterPro" id="IPR001810">
    <property type="entry name" value="F-box_dom"/>
</dbReference>
<dbReference type="Gene3D" id="3.80.10.10">
    <property type="entry name" value="Ribonuclease Inhibitor"/>
    <property type="match status" value="1"/>
</dbReference>
<name>A0A843UJZ4_COLES</name>
<dbReference type="Pfam" id="PF23622">
    <property type="entry name" value="LRR_At1g61320_AtMIF1"/>
    <property type="match status" value="1"/>
</dbReference>
<dbReference type="InterPro" id="IPR055357">
    <property type="entry name" value="LRR_At1g61320_AtMIF1"/>
</dbReference>
<accession>A0A843UJZ4</accession>
<organism evidence="4 5">
    <name type="scientific">Colocasia esculenta</name>
    <name type="common">Wild taro</name>
    <name type="synonym">Arum esculentum</name>
    <dbReference type="NCBI Taxonomy" id="4460"/>
    <lineage>
        <taxon>Eukaryota</taxon>
        <taxon>Viridiplantae</taxon>
        <taxon>Streptophyta</taxon>
        <taxon>Embryophyta</taxon>
        <taxon>Tracheophyta</taxon>
        <taxon>Spermatophyta</taxon>
        <taxon>Magnoliopsida</taxon>
        <taxon>Liliopsida</taxon>
        <taxon>Araceae</taxon>
        <taxon>Aroideae</taxon>
        <taxon>Colocasieae</taxon>
        <taxon>Colocasia</taxon>
    </lineage>
</organism>
<evidence type="ECO:0000313" key="5">
    <source>
        <dbReference type="Proteomes" id="UP000652761"/>
    </source>
</evidence>
<dbReference type="Pfam" id="PF08387">
    <property type="entry name" value="FBD"/>
    <property type="match status" value="1"/>
</dbReference>
<feature type="domain" description="At1g61320/AtMIF1 LRR" evidence="3">
    <location>
        <begin position="107"/>
        <end position="286"/>
    </location>
</feature>
<dbReference type="InterPro" id="IPR032675">
    <property type="entry name" value="LRR_dom_sf"/>
</dbReference>
<dbReference type="PANTHER" id="PTHR34145">
    <property type="entry name" value="OS02G0105600 PROTEIN"/>
    <property type="match status" value="1"/>
</dbReference>
<evidence type="ECO:0000259" key="2">
    <source>
        <dbReference type="Pfam" id="PF08387"/>
    </source>
</evidence>
<feature type="domain" description="FBD" evidence="2">
    <location>
        <begin position="463"/>
        <end position="504"/>
    </location>
</feature>
<dbReference type="SUPFAM" id="SSF52058">
    <property type="entry name" value="L domain-like"/>
    <property type="match status" value="1"/>
</dbReference>
<dbReference type="InterPro" id="IPR036047">
    <property type="entry name" value="F-box-like_dom_sf"/>
</dbReference>
<sequence>MAEQQQRGVDEGDPAADRLTGLPQAIWVHILSLLPTREAVATGLLSRRWRRRWHHLPHLDLDPDAFYVAAGRPPPPPCGYGSCRTPDFAAFLDLVLPACAVRRTVRRLALRPACQCRSSSGGIDRWVRLAMAARRVEAAELDFSRFSWAYDLGGSIPYGLGPVAVPETLQELKLVSCAFSTPGFGTFAGLKTLALASVTLHEGDPISQCPLLERLTMRDCKLQGTLEILHARLRRLEVEHCSFSSWSGAPMEVDAPDLETLSVTGLLCCDALVVRNALRLRSLAVENCFMRKEEGLGVSLQVEAPELSAFRFVGSVGRECSLCGGAGQLENVEMEVYPWGDQMGTAHSSSSWIRELLNWVSSARTLTLSGGSLQCLSMEIDAPEMSLPNKFNNLKALRLDVGLVPMELPGMACLLRSSPFLHTLSISLGDQHTNNASPDHPVNLHYELQNLDQLYGDYWETQESPISCLVHHLKRVEIKNYKGRQIEEELACFLANNAMVLKEMPISTPSTTFSGFDFL</sequence>
<evidence type="ECO:0008006" key="6">
    <source>
        <dbReference type="Google" id="ProtNLM"/>
    </source>
</evidence>
<dbReference type="Gene3D" id="1.20.1280.50">
    <property type="match status" value="1"/>
</dbReference>
<dbReference type="InterPro" id="IPR053772">
    <property type="entry name" value="At1g61320/At1g61330-like"/>
</dbReference>
<evidence type="ECO:0000259" key="3">
    <source>
        <dbReference type="Pfam" id="PF23622"/>
    </source>
</evidence>
<gene>
    <name evidence="4" type="ORF">Taro_013832</name>
</gene>
<dbReference type="Pfam" id="PF00646">
    <property type="entry name" value="F-box"/>
    <property type="match status" value="1"/>
</dbReference>
<dbReference type="InterPro" id="IPR006566">
    <property type="entry name" value="FBD"/>
</dbReference>
<dbReference type="Proteomes" id="UP000652761">
    <property type="component" value="Unassembled WGS sequence"/>
</dbReference>
<keyword evidence="5" id="KW-1185">Reference proteome</keyword>
<dbReference type="AlphaFoldDB" id="A0A843UJZ4"/>
<comment type="caution">
    <text evidence="4">The sequence shown here is derived from an EMBL/GenBank/DDBJ whole genome shotgun (WGS) entry which is preliminary data.</text>
</comment>
<reference evidence="4" key="1">
    <citation type="submission" date="2017-07" db="EMBL/GenBank/DDBJ databases">
        <title>Taro Niue Genome Assembly and Annotation.</title>
        <authorList>
            <person name="Atibalentja N."/>
            <person name="Keating K."/>
            <person name="Fields C.J."/>
        </authorList>
    </citation>
    <scope>NUCLEOTIDE SEQUENCE</scope>
    <source>
        <strain evidence="4">Niue_2</strain>
        <tissue evidence="4">Leaf</tissue>
    </source>
</reference>
<feature type="domain" description="F-box" evidence="1">
    <location>
        <begin position="20"/>
        <end position="56"/>
    </location>
</feature>
<evidence type="ECO:0000313" key="4">
    <source>
        <dbReference type="EMBL" id="MQL81383.1"/>
    </source>
</evidence>